<proteinExistence type="predicted"/>
<gene>
    <name evidence="2" type="ORF">F7018_17645</name>
</gene>
<dbReference type="PROSITE" id="PS50126">
    <property type="entry name" value="S1"/>
    <property type="match status" value="1"/>
</dbReference>
<comment type="caution">
    <text evidence="2">The sequence shown here is derived from an EMBL/GenBank/DDBJ whole genome shotgun (WGS) entry which is preliminary data.</text>
</comment>
<dbReference type="AlphaFoldDB" id="A0A7J5A6I0"/>
<accession>A0A7J5A6I0</accession>
<reference evidence="2 3" key="1">
    <citation type="submission" date="2019-09" db="EMBL/GenBank/DDBJ databases">
        <authorList>
            <person name="Cao W.R."/>
        </authorList>
    </citation>
    <scope>NUCLEOTIDE SEQUENCE [LARGE SCALE GENOMIC DNA]</scope>
    <source>
        <strain evidence="3">a4</strain>
    </source>
</reference>
<feature type="domain" description="S1 motif" evidence="1">
    <location>
        <begin position="20"/>
        <end position="91"/>
    </location>
</feature>
<sequence length="96" mass="11193">MTNKRTIANWEKLKLEIQIGDILYGEVFKVEPYGVYVDINKDFYGIVLAPYIGKRNISLDEFPKLGEKLKVMVIHFSEFNGEFTYVSLSMKKDDIH</sequence>
<dbReference type="SMART" id="SM00316">
    <property type="entry name" value="S1"/>
    <property type="match status" value="1"/>
</dbReference>
<dbReference type="InterPro" id="IPR003029">
    <property type="entry name" value="S1_domain"/>
</dbReference>
<dbReference type="Proteomes" id="UP000467305">
    <property type="component" value="Unassembled WGS sequence"/>
</dbReference>
<dbReference type="OrthoDB" id="9804077at2"/>
<dbReference type="InterPro" id="IPR012340">
    <property type="entry name" value="NA-bd_OB-fold"/>
</dbReference>
<dbReference type="RefSeq" id="WP_150901426.1">
    <property type="nucleotide sequence ID" value="NZ_WAAU01000037.1"/>
</dbReference>
<dbReference type="Pfam" id="PF00575">
    <property type="entry name" value="S1"/>
    <property type="match status" value="1"/>
</dbReference>
<name>A0A7J5A6I0_9FLAO</name>
<dbReference type="Gene3D" id="2.40.50.140">
    <property type="entry name" value="Nucleic acid-binding proteins"/>
    <property type="match status" value="1"/>
</dbReference>
<dbReference type="EMBL" id="WAAU01000037">
    <property type="protein sequence ID" value="KAB1153171.1"/>
    <property type="molecule type" value="Genomic_DNA"/>
</dbReference>
<evidence type="ECO:0000313" key="2">
    <source>
        <dbReference type="EMBL" id="KAB1153171.1"/>
    </source>
</evidence>
<dbReference type="SUPFAM" id="SSF50249">
    <property type="entry name" value="Nucleic acid-binding proteins"/>
    <property type="match status" value="1"/>
</dbReference>
<evidence type="ECO:0000259" key="1">
    <source>
        <dbReference type="PROSITE" id="PS50126"/>
    </source>
</evidence>
<organism evidence="2 3">
    <name type="scientific">Tenacibaculum aiptasiae</name>
    <dbReference type="NCBI Taxonomy" id="426481"/>
    <lineage>
        <taxon>Bacteria</taxon>
        <taxon>Pseudomonadati</taxon>
        <taxon>Bacteroidota</taxon>
        <taxon>Flavobacteriia</taxon>
        <taxon>Flavobacteriales</taxon>
        <taxon>Flavobacteriaceae</taxon>
        <taxon>Tenacibaculum</taxon>
    </lineage>
</organism>
<dbReference type="GO" id="GO:0003676">
    <property type="term" value="F:nucleic acid binding"/>
    <property type="evidence" value="ECO:0007669"/>
    <property type="project" value="InterPro"/>
</dbReference>
<keyword evidence="3" id="KW-1185">Reference proteome</keyword>
<protein>
    <submittedName>
        <fullName evidence="2">S1 RNA-binding domain-containing protein</fullName>
    </submittedName>
</protein>
<evidence type="ECO:0000313" key="3">
    <source>
        <dbReference type="Proteomes" id="UP000467305"/>
    </source>
</evidence>